<dbReference type="InterPro" id="IPR011712">
    <property type="entry name" value="Sig_transdc_His_kin_sub3_dim/P"/>
</dbReference>
<dbReference type="InterPro" id="IPR016032">
    <property type="entry name" value="Sig_transdc_resp-reg_C-effctor"/>
</dbReference>
<feature type="transmembrane region" description="Helical" evidence="4">
    <location>
        <begin position="86"/>
        <end position="102"/>
    </location>
</feature>
<feature type="transmembrane region" description="Helical" evidence="4">
    <location>
        <begin position="43"/>
        <end position="66"/>
    </location>
</feature>
<dbReference type="PANTHER" id="PTHR43214:SF24">
    <property type="entry name" value="TRANSCRIPTIONAL REGULATORY PROTEIN NARL-RELATED"/>
    <property type="match status" value="1"/>
</dbReference>
<dbReference type="Pfam" id="PF07730">
    <property type="entry name" value="HisKA_3"/>
    <property type="match status" value="1"/>
</dbReference>
<dbReference type="Gene3D" id="1.10.10.10">
    <property type="entry name" value="Winged helix-like DNA-binding domain superfamily/Winged helix DNA-binding domain"/>
    <property type="match status" value="1"/>
</dbReference>
<feature type="domain" description="HTH luxR-type" evidence="5">
    <location>
        <begin position="334"/>
        <end position="399"/>
    </location>
</feature>
<evidence type="ECO:0000256" key="4">
    <source>
        <dbReference type="SAM" id="Phobius"/>
    </source>
</evidence>
<evidence type="ECO:0000256" key="1">
    <source>
        <dbReference type="ARBA" id="ARBA00023015"/>
    </source>
</evidence>
<evidence type="ECO:0000256" key="3">
    <source>
        <dbReference type="ARBA" id="ARBA00023163"/>
    </source>
</evidence>
<evidence type="ECO:0000259" key="5">
    <source>
        <dbReference type="PROSITE" id="PS50043"/>
    </source>
</evidence>
<dbReference type="PANTHER" id="PTHR43214">
    <property type="entry name" value="TWO-COMPONENT RESPONSE REGULATOR"/>
    <property type="match status" value="1"/>
</dbReference>
<feature type="transmembrane region" description="Helical" evidence="4">
    <location>
        <begin position="185"/>
        <end position="201"/>
    </location>
</feature>
<dbReference type="SMART" id="SM00421">
    <property type="entry name" value="HTH_LUXR"/>
    <property type="match status" value="1"/>
</dbReference>
<dbReference type="CDD" id="cd06170">
    <property type="entry name" value="LuxR_C_like"/>
    <property type="match status" value="1"/>
</dbReference>
<dbReference type="PRINTS" id="PR00038">
    <property type="entry name" value="HTHLUXR"/>
</dbReference>
<gene>
    <name evidence="6" type="ORF">GCM10022226_26140</name>
</gene>
<keyword evidence="7" id="KW-1185">Reference proteome</keyword>
<dbReference type="PROSITE" id="PS50043">
    <property type="entry name" value="HTH_LUXR_2"/>
    <property type="match status" value="1"/>
</dbReference>
<keyword evidence="4" id="KW-0472">Membrane</keyword>
<evidence type="ECO:0000313" key="7">
    <source>
        <dbReference type="Proteomes" id="UP001500888"/>
    </source>
</evidence>
<sequence>MISRAVADLVRLTRPLMSALVTGTADPPHPRSRRLRFPMPRPLRLLPFHTIDLVVVGDLLLAYVLFGGGLSYLMSEAGMSGFGGESPALWLLSAAYSVPVALRDRWPVAAWRVAALATAVGAGVNPHILGGAGAGSEPLPYVAAQVIGYLLSAYSLSVRSSKEITIGAWIVSVIGAWIIHPNSMFLASAMVTVAVLFGYNVRARRAITGRLAEETRRGEEQQAARAVLEERTRIARELHDVVAHHMSVIAIQAEATPLQAAGDPRRLEAGLAEIRVMSLAALAEMRQVLGALRGEEQLVEAVRIVAAGDALIAPSVTRWLISEFARLGGPRAPTAKRLDDLTERETEVLALIAQGLSNGEIAMRLIVSEQTVKTHVGRILTKLGLRDRAQAIVFSYETGLVRPSE</sequence>
<dbReference type="InterPro" id="IPR036388">
    <property type="entry name" value="WH-like_DNA-bd_sf"/>
</dbReference>
<proteinExistence type="predicted"/>
<accession>A0ABP7HZN9</accession>
<dbReference type="EMBL" id="BAAAZR010000004">
    <property type="protein sequence ID" value="GAA3805013.1"/>
    <property type="molecule type" value="Genomic_DNA"/>
</dbReference>
<evidence type="ECO:0000256" key="2">
    <source>
        <dbReference type="ARBA" id="ARBA00023125"/>
    </source>
</evidence>
<evidence type="ECO:0000313" key="6">
    <source>
        <dbReference type="EMBL" id="GAA3805013.1"/>
    </source>
</evidence>
<comment type="caution">
    <text evidence="6">The sequence shown here is derived from an EMBL/GenBank/DDBJ whole genome shotgun (WGS) entry which is preliminary data.</text>
</comment>
<organism evidence="6 7">
    <name type="scientific">Sphaerisporangium flaviroseum</name>
    <dbReference type="NCBI Taxonomy" id="509199"/>
    <lineage>
        <taxon>Bacteria</taxon>
        <taxon>Bacillati</taxon>
        <taxon>Actinomycetota</taxon>
        <taxon>Actinomycetes</taxon>
        <taxon>Streptosporangiales</taxon>
        <taxon>Streptosporangiaceae</taxon>
        <taxon>Sphaerisporangium</taxon>
    </lineage>
</organism>
<reference evidence="7" key="1">
    <citation type="journal article" date="2019" name="Int. J. Syst. Evol. Microbiol.">
        <title>The Global Catalogue of Microorganisms (GCM) 10K type strain sequencing project: providing services to taxonomists for standard genome sequencing and annotation.</title>
        <authorList>
            <consortium name="The Broad Institute Genomics Platform"/>
            <consortium name="The Broad Institute Genome Sequencing Center for Infectious Disease"/>
            <person name="Wu L."/>
            <person name="Ma J."/>
        </authorList>
    </citation>
    <scope>NUCLEOTIDE SEQUENCE [LARGE SCALE GENOMIC DNA]</scope>
    <source>
        <strain evidence="7">JCM 16908</strain>
    </source>
</reference>
<feature type="transmembrane region" description="Helical" evidence="4">
    <location>
        <begin position="164"/>
        <end position="179"/>
    </location>
</feature>
<dbReference type="Gene3D" id="1.20.5.1930">
    <property type="match status" value="1"/>
</dbReference>
<dbReference type="InterPro" id="IPR000792">
    <property type="entry name" value="Tscrpt_reg_LuxR_C"/>
</dbReference>
<keyword evidence="4" id="KW-1133">Transmembrane helix</keyword>
<keyword evidence="1" id="KW-0805">Transcription regulation</keyword>
<keyword evidence="3" id="KW-0804">Transcription</keyword>
<dbReference type="SUPFAM" id="SSF46894">
    <property type="entry name" value="C-terminal effector domain of the bipartite response regulators"/>
    <property type="match status" value="1"/>
</dbReference>
<feature type="transmembrane region" description="Helical" evidence="4">
    <location>
        <begin position="109"/>
        <end position="129"/>
    </location>
</feature>
<dbReference type="PROSITE" id="PS00622">
    <property type="entry name" value="HTH_LUXR_1"/>
    <property type="match status" value="1"/>
</dbReference>
<keyword evidence="2" id="KW-0238">DNA-binding</keyword>
<dbReference type="InterPro" id="IPR039420">
    <property type="entry name" value="WalR-like"/>
</dbReference>
<feature type="transmembrane region" description="Helical" evidence="4">
    <location>
        <begin position="141"/>
        <end position="157"/>
    </location>
</feature>
<dbReference type="Proteomes" id="UP001500888">
    <property type="component" value="Unassembled WGS sequence"/>
</dbReference>
<name>A0ABP7HZN9_9ACTN</name>
<protein>
    <recommendedName>
        <fullName evidence="5">HTH luxR-type domain-containing protein</fullName>
    </recommendedName>
</protein>
<keyword evidence="4" id="KW-0812">Transmembrane</keyword>
<dbReference type="Pfam" id="PF00196">
    <property type="entry name" value="GerE"/>
    <property type="match status" value="1"/>
</dbReference>